<keyword evidence="1" id="KW-0805">Transcription regulation</keyword>
<gene>
    <name evidence="6" type="ORF">SAMN05216215_107024</name>
</gene>
<feature type="domain" description="HTH tetR-type" evidence="5">
    <location>
        <begin position="11"/>
        <end position="71"/>
    </location>
</feature>
<evidence type="ECO:0000256" key="4">
    <source>
        <dbReference type="PROSITE-ProRule" id="PRU00335"/>
    </source>
</evidence>
<dbReference type="InterPro" id="IPR050109">
    <property type="entry name" value="HTH-type_TetR-like_transc_reg"/>
</dbReference>
<sequence length="208" mass="22732">MTNRRGRPRNPAADKAILQAALDLFIEGGVEGTSIEQIAKRAGVGKLTVYRRWDSKEAVIAAAIESARDEIPETMPADFADLPVAALVEKALPGLAEAIADPRLRAMIARVFGSSVSNPALMATYWENYVVPRRRITRALLERAQADGVLDAAADPDVLIDMMVGAVLFRLIQPEPLDAAGAREYLESVYRRAGLLDTPIETPVRERR</sequence>
<proteinExistence type="predicted"/>
<dbReference type="Pfam" id="PF00440">
    <property type="entry name" value="TetR_N"/>
    <property type="match status" value="1"/>
</dbReference>
<dbReference type="Proteomes" id="UP000199529">
    <property type="component" value="Unassembled WGS sequence"/>
</dbReference>
<dbReference type="RefSeq" id="WP_093277131.1">
    <property type="nucleotide sequence ID" value="NZ_FNOK01000070.1"/>
</dbReference>
<evidence type="ECO:0000313" key="7">
    <source>
        <dbReference type="Proteomes" id="UP000199529"/>
    </source>
</evidence>
<dbReference type="PANTHER" id="PTHR30055">
    <property type="entry name" value="HTH-TYPE TRANSCRIPTIONAL REGULATOR RUTR"/>
    <property type="match status" value="1"/>
</dbReference>
<evidence type="ECO:0000256" key="1">
    <source>
        <dbReference type="ARBA" id="ARBA00023015"/>
    </source>
</evidence>
<keyword evidence="3" id="KW-0804">Transcription</keyword>
<dbReference type="InterPro" id="IPR011075">
    <property type="entry name" value="TetR_C"/>
</dbReference>
<dbReference type="Gene3D" id="1.10.357.10">
    <property type="entry name" value="Tetracycline Repressor, domain 2"/>
    <property type="match status" value="1"/>
</dbReference>
<dbReference type="InterPro" id="IPR009057">
    <property type="entry name" value="Homeodomain-like_sf"/>
</dbReference>
<protein>
    <submittedName>
        <fullName evidence="6">Transcriptional regulator, TetR family</fullName>
    </submittedName>
</protein>
<feature type="DNA-binding region" description="H-T-H motif" evidence="4">
    <location>
        <begin position="34"/>
        <end position="53"/>
    </location>
</feature>
<evidence type="ECO:0000256" key="3">
    <source>
        <dbReference type="ARBA" id="ARBA00023163"/>
    </source>
</evidence>
<reference evidence="7" key="1">
    <citation type="submission" date="2016-10" db="EMBL/GenBank/DDBJ databases">
        <authorList>
            <person name="Varghese N."/>
            <person name="Submissions S."/>
        </authorList>
    </citation>
    <scope>NUCLEOTIDE SEQUENCE [LARGE SCALE GENOMIC DNA]</scope>
    <source>
        <strain evidence="7">CGMCC 4.3530</strain>
    </source>
</reference>
<dbReference type="STRING" id="418495.SAMN05216215_107024"/>
<dbReference type="PANTHER" id="PTHR30055:SF148">
    <property type="entry name" value="TETR-FAMILY TRANSCRIPTIONAL REGULATOR"/>
    <property type="match status" value="1"/>
</dbReference>
<dbReference type="Gene3D" id="1.10.10.60">
    <property type="entry name" value="Homeodomain-like"/>
    <property type="match status" value="1"/>
</dbReference>
<accession>A0A1H3ST78</accession>
<evidence type="ECO:0000259" key="5">
    <source>
        <dbReference type="PROSITE" id="PS50977"/>
    </source>
</evidence>
<dbReference type="SUPFAM" id="SSF48498">
    <property type="entry name" value="Tetracyclin repressor-like, C-terminal domain"/>
    <property type="match status" value="1"/>
</dbReference>
<keyword evidence="2 4" id="KW-0238">DNA-binding</keyword>
<name>A0A1H3ST78_9PSEU</name>
<organism evidence="6 7">
    <name type="scientific">Saccharopolyspora shandongensis</name>
    <dbReference type="NCBI Taxonomy" id="418495"/>
    <lineage>
        <taxon>Bacteria</taxon>
        <taxon>Bacillati</taxon>
        <taxon>Actinomycetota</taxon>
        <taxon>Actinomycetes</taxon>
        <taxon>Pseudonocardiales</taxon>
        <taxon>Pseudonocardiaceae</taxon>
        <taxon>Saccharopolyspora</taxon>
    </lineage>
</organism>
<keyword evidence="7" id="KW-1185">Reference proteome</keyword>
<dbReference type="GO" id="GO:0000976">
    <property type="term" value="F:transcription cis-regulatory region binding"/>
    <property type="evidence" value="ECO:0007669"/>
    <property type="project" value="TreeGrafter"/>
</dbReference>
<dbReference type="InterPro" id="IPR001647">
    <property type="entry name" value="HTH_TetR"/>
</dbReference>
<dbReference type="GO" id="GO:0003700">
    <property type="term" value="F:DNA-binding transcription factor activity"/>
    <property type="evidence" value="ECO:0007669"/>
    <property type="project" value="TreeGrafter"/>
</dbReference>
<evidence type="ECO:0000313" key="6">
    <source>
        <dbReference type="EMBL" id="SDZ41206.1"/>
    </source>
</evidence>
<dbReference type="PRINTS" id="PR00455">
    <property type="entry name" value="HTHTETR"/>
</dbReference>
<dbReference type="OrthoDB" id="9796019at2"/>
<dbReference type="InterPro" id="IPR036271">
    <property type="entry name" value="Tet_transcr_reg_TetR-rel_C_sf"/>
</dbReference>
<dbReference type="PROSITE" id="PS50977">
    <property type="entry name" value="HTH_TETR_2"/>
    <property type="match status" value="1"/>
</dbReference>
<evidence type="ECO:0000256" key="2">
    <source>
        <dbReference type="ARBA" id="ARBA00023125"/>
    </source>
</evidence>
<dbReference type="SUPFAM" id="SSF46689">
    <property type="entry name" value="Homeodomain-like"/>
    <property type="match status" value="1"/>
</dbReference>
<dbReference type="EMBL" id="FNOK01000070">
    <property type="protein sequence ID" value="SDZ41206.1"/>
    <property type="molecule type" value="Genomic_DNA"/>
</dbReference>
<dbReference type="Pfam" id="PF16859">
    <property type="entry name" value="TetR_C_11"/>
    <property type="match status" value="1"/>
</dbReference>
<dbReference type="AlphaFoldDB" id="A0A1H3ST78"/>